<dbReference type="RefSeq" id="WP_173066808.1">
    <property type="nucleotide sequence ID" value="NZ_AP022853.1"/>
</dbReference>
<evidence type="ECO:0000256" key="1">
    <source>
        <dbReference type="SAM" id="Phobius"/>
    </source>
</evidence>
<proteinExistence type="predicted"/>
<keyword evidence="1" id="KW-1133">Transmembrane helix</keyword>
<gene>
    <name evidence="2" type="ORF">SKTS_29490</name>
</gene>
<evidence type="ECO:0000313" key="2">
    <source>
        <dbReference type="EMBL" id="BCB28063.1"/>
    </source>
</evidence>
<accession>A0A6F8VE14</accession>
<keyword evidence="3" id="KW-1185">Reference proteome</keyword>
<dbReference type="KEGG" id="slac:SKTS_29490"/>
<protein>
    <recommendedName>
        <fullName evidence="4">Cobalamin ABC transporter</fullName>
    </recommendedName>
</protein>
<sequence length="191" mass="20469">MSFLISRQQAVIGLALALLMALTRSHHWATLHALPDASWAVFFLAGIYLRPFWAVPALMLEAALVDYLAITVGGVSDFCVSPAYGFLIPAYAALFLAGRVYARHHRLSWSALPWLLGCALGGAGLAELFSSGGFYFFSGRFADPVVAEFIPRLVRYFPATLSSLALYLGLAALVQFAAASLDAGARKAGQP</sequence>
<keyword evidence="1" id="KW-0472">Membrane</keyword>
<feature type="transmembrane region" description="Helical" evidence="1">
    <location>
        <begin position="114"/>
        <end position="136"/>
    </location>
</feature>
<dbReference type="AlphaFoldDB" id="A0A6F8VE14"/>
<keyword evidence="1" id="KW-0812">Transmembrane</keyword>
<feature type="transmembrane region" description="Helical" evidence="1">
    <location>
        <begin position="156"/>
        <end position="178"/>
    </location>
</feature>
<evidence type="ECO:0008006" key="4">
    <source>
        <dbReference type="Google" id="ProtNLM"/>
    </source>
</evidence>
<dbReference type="Proteomes" id="UP000502260">
    <property type="component" value="Chromosome"/>
</dbReference>
<name>A0A6F8VE14_9PROT</name>
<organism evidence="2 3">
    <name type="scientific">Sulfurimicrobium lacus</name>
    <dbReference type="NCBI Taxonomy" id="2715678"/>
    <lineage>
        <taxon>Bacteria</taxon>
        <taxon>Pseudomonadati</taxon>
        <taxon>Pseudomonadota</taxon>
        <taxon>Betaproteobacteria</taxon>
        <taxon>Nitrosomonadales</taxon>
        <taxon>Sulfuricellaceae</taxon>
        <taxon>Sulfurimicrobium</taxon>
    </lineage>
</organism>
<reference evidence="3" key="1">
    <citation type="submission" date="2020-03" db="EMBL/GenBank/DDBJ databases">
        <title>Complete genome sequence of sulfur-oxidizing bacterium skT11.</title>
        <authorList>
            <person name="Kanda M."/>
            <person name="Kojima H."/>
            <person name="Fukui M."/>
        </authorList>
    </citation>
    <scope>NUCLEOTIDE SEQUENCE [LARGE SCALE GENOMIC DNA]</scope>
    <source>
        <strain evidence="3">skT11</strain>
    </source>
</reference>
<dbReference type="EMBL" id="AP022853">
    <property type="protein sequence ID" value="BCB28063.1"/>
    <property type="molecule type" value="Genomic_DNA"/>
</dbReference>
<evidence type="ECO:0000313" key="3">
    <source>
        <dbReference type="Proteomes" id="UP000502260"/>
    </source>
</evidence>
<feature type="transmembrane region" description="Helical" evidence="1">
    <location>
        <begin position="83"/>
        <end position="102"/>
    </location>
</feature>